<proteinExistence type="predicted"/>
<feature type="compositionally biased region" description="Basic residues" evidence="4">
    <location>
        <begin position="133"/>
        <end position="149"/>
    </location>
</feature>
<feature type="region of interest" description="Disordered" evidence="4">
    <location>
        <begin position="211"/>
        <end position="240"/>
    </location>
</feature>
<dbReference type="STRING" id="307972.A0A2G8LPW1"/>
<dbReference type="GO" id="GO:0005856">
    <property type="term" value="C:cytoskeleton"/>
    <property type="evidence" value="ECO:0007669"/>
    <property type="project" value="UniProtKB-SubCell"/>
</dbReference>
<evidence type="ECO:0000256" key="4">
    <source>
        <dbReference type="SAM" id="MobiDB-lite"/>
    </source>
</evidence>
<dbReference type="Proteomes" id="UP000230750">
    <property type="component" value="Unassembled WGS sequence"/>
</dbReference>
<organism evidence="6 7">
    <name type="scientific">Stichopus japonicus</name>
    <name type="common">Sea cucumber</name>
    <dbReference type="NCBI Taxonomy" id="307972"/>
    <lineage>
        <taxon>Eukaryota</taxon>
        <taxon>Metazoa</taxon>
        <taxon>Echinodermata</taxon>
        <taxon>Eleutherozoa</taxon>
        <taxon>Echinozoa</taxon>
        <taxon>Holothuroidea</taxon>
        <taxon>Aspidochirotacea</taxon>
        <taxon>Aspidochirotida</taxon>
        <taxon>Stichopodidae</taxon>
        <taxon>Apostichopus</taxon>
    </lineage>
</organism>
<evidence type="ECO:0000256" key="2">
    <source>
        <dbReference type="ARBA" id="ARBA00022490"/>
    </source>
</evidence>
<dbReference type="GO" id="GO:0005730">
    <property type="term" value="C:nucleolus"/>
    <property type="evidence" value="ECO:0007669"/>
    <property type="project" value="TreeGrafter"/>
</dbReference>
<accession>A0A2G8LPW1</accession>
<dbReference type="OrthoDB" id="8754475at2759"/>
<dbReference type="Pfam" id="PF13925">
    <property type="entry name" value="Katanin_con80"/>
    <property type="match status" value="1"/>
</dbReference>
<dbReference type="EMBL" id="MRZV01000014">
    <property type="protein sequence ID" value="PIK62299.1"/>
    <property type="molecule type" value="Genomic_DNA"/>
</dbReference>
<comment type="caution">
    <text evidence="6">The sequence shown here is derived from an EMBL/GenBank/DDBJ whole genome shotgun (WGS) entry which is preliminary data.</text>
</comment>
<feature type="domain" description="Katanin p80 subunit C-terminal" evidence="5">
    <location>
        <begin position="245"/>
        <end position="402"/>
    </location>
</feature>
<dbReference type="AlphaFoldDB" id="A0A2G8LPW1"/>
<keyword evidence="2" id="KW-0963">Cytoplasm</keyword>
<dbReference type="PANTHER" id="PTHR14682:SF1">
    <property type="entry name" value="KATNB1-LIKE PROTEIN 1"/>
    <property type="match status" value="1"/>
</dbReference>
<comment type="subcellular location">
    <subcellularLocation>
        <location evidence="1">Cytoplasm</location>
        <location evidence="1">Cytoskeleton</location>
    </subcellularLocation>
</comment>
<evidence type="ECO:0000313" key="7">
    <source>
        <dbReference type="Proteomes" id="UP000230750"/>
    </source>
</evidence>
<dbReference type="GO" id="GO:0008017">
    <property type="term" value="F:microtubule binding"/>
    <property type="evidence" value="ECO:0007669"/>
    <property type="project" value="InterPro"/>
</dbReference>
<feature type="region of interest" description="Disordered" evidence="4">
    <location>
        <begin position="116"/>
        <end position="167"/>
    </location>
</feature>
<name>A0A2G8LPW1_STIJA</name>
<keyword evidence="7" id="KW-1185">Reference proteome</keyword>
<reference evidence="6 7" key="1">
    <citation type="journal article" date="2017" name="PLoS Biol.">
        <title>The sea cucumber genome provides insights into morphological evolution and visceral regeneration.</title>
        <authorList>
            <person name="Zhang X."/>
            <person name="Sun L."/>
            <person name="Yuan J."/>
            <person name="Sun Y."/>
            <person name="Gao Y."/>
            <person name="Zhang L."/>
            <person name="Li S."/>
            <person name="Dai H."/>
            <person name="Hamel J.F."/>
            <person name="Liu C."/>
            <person name="Yu Y."/>
            <person name="Liu S."/>
            <person name="Lin W."/>
            <person name="Guo K."/>
            <person name="Jin S."/>
            <person name="Xu P."/>
            <person name="Storey K.B."/>
            <person name="Huan P."/>
            <person name="Zhang T."/>
            <person name="Zhou Y."/>
            <person name="Zhang J."/>
            <person name="Lin C."/>
            <person name="Li X."/>
            <person name="Xing L."/>
            <person name="Huo D."/>
            <person name="Sun M."/>
            <person name="Wang L."/>
            <person name="Mercier A."/>
            <person name="Li F."/>
            <person name="Yang H."/>
            <person name="Xiang J."/>
        </authorList>
    </citation>
    <scope>NUCLEOTIDE SEQUENCE [LARGE SCALE GENOMIC DNA]</scope>
    <source>
        <strain evidence="6">Shaxun</strain>
        <tissue evidence="6">Muscle</tissue>
    </source>
</reference>
<evidence type="ECO:0000259" key="5">
    <source>
        <dbReference type="Pfam" id="PF13925"/>
    </source>
</evidence>
<evidence type="ECO:0000256" key="1">
    <source>
        <dbReference type="ARBA" id="ARBA00004245"/>
    </source>
</evidence>
<evidence type="ECO:0000313" key="6">
    <source>
        <dbReference type="EMBL" id="PIK62299.1"/>
    </source>
</evidence>
<evidence type="ECO:0000256" key="3">
    <source>
        <dbReference type="ARBA" id="ARBA00023212"/>
    </source>
</evidence>
<dbReference type="InterPro" id="IPR028021">
    <property type="entry name" value="Katanin_C-terminal"/>
</dbReference>
<keyword evidence="3" id="KW-0206">Cytoskeleton</keyword>
<gene>
    <name evidence="6" type="ORF">BSL78_00730</name>
</gene>
<protein>
    <recommendedName>
        <fullName evidence="5">Katanin p80 subunit C-terminal domain-containing protein</fullName>
    </recommendedName>
</protein>
<dbReference type="InterPro" id="IPR042404">
    <property type="entry name" value="KATNBL1"/>
</dbReference>
<feature type="compositionally biased region" description="Basic and acidic residues" evidence="4">
    <location>
        <begin position="211"/>
        <end position="228"/>
    </location>
</feature>
<dbReference type="PANTHER" id="PTHR14682">
    <property type="entry name" value="KATNB1-LIKE PROTEIN 1"/>
    <property type="match status" value="1"/>
</dbReference>
<sequence>MSPTVGSTLTVYIIPCRPIVIDDCRSSSLCEHYTVTFVSIFIQIYPFLRTVEHVACERFHTILLRLLMAAPRDYKSVIDGGGMIRWDWKNNKYVFINKDQLNKELNKLEVHKPSPYEAHARIQKSSSNSNRYRSNHRPSYKIQGKHACRPLRQQNNRSRNDKLLSSSGKIKLKVHSPKKQLAVFKKPPAVPDIKPVQKKDRIIVHDKENMPLVHDGKGDGPDAVERVSKPRQNGVGRPPRELSCEHATFTSIISSRLIHIKAAKTFWRQSPDAFLSYLVKTEDDAVTVDVLPVIIHHLQNGTSTAELVTMGVCLELIPTLRRLLDSKIEDYVKTSLDMLRTILRYWWNDLKTMNKEKPGQNLLQSRSIPEIYTSITAMLDKVHSLTKRKAEVASKAKIVEELLQRL</sequence>